<evidence type="ECO:0000256" key="1">
    <source>
        <dbReference type="ARBA" id="ARBA00004651"/>
    </source>
</evidence>
<dbReference type="RefSeq" id="WP_040376491.1">
    <property type="nucleotide sequence ID" value="NZ_CP068053.1"/>
</dbReference>
<reference evidence="10 11" key="1">
    <citation type="submission" date="2021-01" db="EMBL/GenBank/DDBJ databases">
        <title>FDA dAtabase for Regulatory Grade micrObial Sequences (FDA-ARGOS): Supporting development and validation of Infectious Disease Dx tests.</title>
        <authorList>
            <person name="Nelson B."/>
            <person name="Plummer A."/>
            <person name="Tallon L."/>
            <person name="Sadzewicz L."/>
            <person name="Zhao X."/>
            <person name="Boylan J."/>
            <person name="Ott S."/>
            <person name="Bowen H."/>
            <person name="Vavikolanu K."/>
            <person name="Mehta A."/>
            <person name="Aluvathingal J."/>
            <person name="Nadendla S."/>
            <person name="Myers T."/>
            <person name="Yan Y."/>
            <person name="Sichtig H."/>
        </authorList>
    </citation>
    <scope>NUCLEOTIDE SEQUENCE [LARGE SCALE GENOMIC DNA]</scope>
    <source>
        <strain evidence="10 11">FDAARGOS_1161</strain>
    </source>
</reference>
<dbReference type="EMBL" id="CP068053">
    <property type="protein sequence ID" value="QQS99542.1"/>
    <property type="molecule type" value="Genomic_DNA"/>
</dbReference>
<feature type="transmembrane region" description="Helical" evidence="8">
    <location>
        <begin position="130"/>
        <end position="146"/>
    </location>
</feature>
<accession>A0A974NL11</accession>
<keyword evidence="6 8" id="KW-1133">Transmembrane helix</keyword>
<dbReference type="NCBIfam" id="TIGR00688">
    <property type="entry name" value="rarD"/>
    <property type="match status" value="1"/>
</dbReference>
<dbReference type="InterPro" id="IPR004626">
    <property type="entry name" value="RarD"/>
</dbReference>
<feature type="transmembrane region" description="Helical" evidence="8">
    <location>
        <begin position="269"/>
        <end position="287"/>
    </location>
</feature>
<feature type="transmembrane region" description="Helical" evidence="8">
    <location>
        <begin position="37"/>
        <end position="55"/>
    </location>
</feature>
<organism evidence="10 11">
    <name type="scientific">Peribacillus psychrosaccharolyticus</name>
    <name type="common">Bacillus psychrosaccharolyticus</name>
    <dbReference type="NCBI Taxonomy" id="1407"/>
    <lineage>
        <taxon>Bacteria</taxon>
        <taxon>Bacillati</taxon>
        <taxon>Bacillota</taxon>
        <taxon>Bacilli</taxon>
        <taxon>Bacillales</taxon>
        <taxon>Bacillaceae</taxon>
        <taxon>Peribacillus</taxon>
    </lineage>
</organism>
<name>A0A974NL11_PERPY</name>
<evidence type="ECO:0000256" key="3">
    <source>
        <dbReference type="ARBA" id="ARBA00022448"/>
    </source>
</evidence>
<evidence type="ECO:0000256" key="2">
    <source>
        <dbReference type="ARBA" id="ARBA00007362"/>
    </source>
</evidence>
<feature type="transmembrane region" description="Helical" evidence="8">
    <location>
        <begin position="152"/>
        <end position="169"/>
    </location>
</feature>
<feature type="transmembrane region" description="Helical" evidence="8">
    <location>
        <begin position="7"/>
        <end position="25"/>
    </location>
</feature>
<dbReference type="SUPFAM" id="SSF103481">
    <property type="entry name" value="Multidrug resistance efflux transporter EmrE"/>
    <property type="match status" value="2"/>
</dbReference>
<gene>
    <name evidence="10" type="primary">rarD</name>
    <name evidence="10" type="ORF">I6J18_18400</name>
</gene>
<feature type="domain" description="EamA" evidence="9">
    <location>
        <begin position="7"/>
        <end position="146"/>
    </location>
</feature>
<evidence type="ECO:0000256" key="4">
    <source>
        <dbReference type="ARBA" id="ARBA00022475"/>
    </source>
</evidence>
<evidence type="ECO:0000256" key="5">
    <source>
        <dbReference type="ARBA" id="ARBA00022692"/>
    </source>
</evidence>
<keyword evidence="5 8" id="KW-0812">Transmembrane</keyword>
<sequence length="307" mass="34312">MKQQKEGIIYAALSYFIWGLIPIYWKFVQHVSAGEILAHRVLWSFVFMIILLLLINKWRGFLSFVKEIVYQPKKLAALLTASILVSINWGIFIWAVNSGHILQTSLGYYINPLVSVLLGVVVLKEKLSGAQILSFTLAGIGVLILTLHYGEIPWVALSLAVSFGLYGLAKKMIKVDAEIGLTLETMMVTPLAIIFMVYLLFTSKPLFFESASTSFLLMGGGIATALPLLFFAKGAQKVPLSMMGILQYIAPTMTLLIGVFMYHEPFTKIHLLSFIFIWSALLIYAASHPIQSKLNNRNKKNRIKYGA</sequence>
<keyword evidence="11" id="KW-1185">Reference proteome</keyword>
<dbReference type="PANTHER" id="PTHR22911">
    <property type="entry name" value="ACYL-MALONYL CONDENSING ENZYME-RELATED"/>
    <property type="match status" value="1"/>
</dbReference>
<feature type="transmembrane region" description="Helical" evidence="8">
    <location>
        <begin position="106"/>
        <end position="123"/>
    </location>
</feature>
<evidence type="ECO:0000259" key="9">
    <source>
        <dbReference type="Pfam" id="PF00892"/>
    </source>
</evidence>
<evidence type="ECO:0000256" key="6">
    <source>
        <dbReference type="ARBA" id="ARBA00022989"/>
    </source>
</evidence>
<dbReference type="AlphaFoldDB" id="A0A974NL11"/>
<comment type="similarity">
    <text evidence="2">Belongs to the EamA transporter family.</text>
</comment>
<evidence type="ECO:0000313" key="10">
    <source>
        <dbReference type="EMBL" id="QQS99542.1"/>
    </source>
</evidence>
<feature type="transmembrane region" description="Helical" evidence="8">
    <location>
        <begin position="75"/>
        <end position="94"/>
    </location>
</feature>
<keyword evidence="7 8" id="KW-0472">Membrane</keyword>
<feature type="transmembrane region" description="Helical" evidence="8">
    <location>
        <begin position="181"/>
        <end position="201"/>
    </location>
</feature>
<dbReference type="KEGG" id="ppsr:I6J18_18400"/>
<feature type="domain" description="EamA" evidence="9">
    <location>
        <begin position="155"/>
        <end position="283"/>
    </location>
</feature>
<keyword evidence="3" id="KW-0813">Transport</keyword>
<dbReference type="GO" id="GO:0005886">
    <property type="term" value="C:plasma membrane"/>
    <property type="evidence" value="ECO:0007669"/>
    <property type="project" value="UniProtKB-SubCell"/>
</dbReference>
<dbReference type="InterPro" id="IPR037185">
    <property type="entry name" value="EmrE-like"/>
</dbReference>
<dbReference type="Pfam" id="PF00892">
    <property type="entry name" value="EamA"/>
    <property type="match status" value="2"/>
</dbReference>
<keyword evidence="4" id="KW-1003">Cell membrane</keyword>
<proteinExistence type="inferred from homology"/>
<feature type="transmembrane region" description="Helical" evidence="8">
    <location>
        <begin position="244"/>
        <end position="263"/>
    </location>
</feature>
<feature type="transmembrane region" description="Helical" evidence="8">
    <location>
        <begin position="213"/>
        <end position="232"/>
    </location>
</feature>
<dbReference type="Proteomes" id="UP000595254">
    <property type="component" value="Chromosome"/>
</dbReference>
<evidence type="ECO:0000256" key="8">
    <source>
        <dbReference type="SAM" id="Phobius"/>
    </source>
</evidence>
<dbReference type="PANTHER" id="PTHR22911:SF137">
    <property type="entry name" value="SOLUTE CARRIER FAMILY 35 MEMBER G2-RELATED"/>
    <property type="match status" value="1"/>
</dbReference>
<comment type="subcellular location">
    <subcellularLocation>
        <location evidence="1">Cell membrane</location>
        <topology evidence="1">Multi-pass membrane protein</topology>
    </subcellularLocation>
</comment>
<dbReference type="InterPro" id="IPR000620">
    <property type="entry name" value="EamA_dom"/>
</dbReference>
<protein>
    <submittedName>
        <fullName evidence="10">EamA family transporter RarD</fullName>
    </submittedName>
</protein>
<evidence type="ECO:0000313" key="11">
    <source>
        <dbReference type="Proteomes" id="UP000595254"/>
    </source>
</evidence>
<evidence type="ECO:0000256" key="7">
    <source>
        <dbReference type="ARBA" id="ARBA00023136"/>
    </source>
</evidence>